<keyword evidence="1 6" id="KW-0004">4Fe-4S</keyword>
<evidence type="ECO:0000256" key="2">
    <source>
        <dbReference type="ARBA" id="ARBA00022723"/>
    </source>
</evidence>
<dbReference type="Proteomes" id="UP000594034">
    <property type="component" value="Chromosome"/>
</dbReference>
<evidence type="ECO:0000256" key="3">
    <source>
        <dbReference type="ARBA" id="ARBA00022737"/>
    </source>
</evidence>
<dbReference type="GO" id="GO:0051539">
    <property type="term" value="F:4 iron, 4 sulfur cluster binding"/>
    <property type="evidence" value="ECO:0007669"/>
    <property type="project" value="UniProtKB-UniRule"/>
</dbReference>
<dbReference type="GO" id="GO:0005737">
    <property type="term" value="C:cytoplasm"/>
    <property type="evidence" value="ECO:0007669"/>
    <property type="project" value="UniProtKB-SubCell"/>
</dbReference>
<keyword evidence="6" id="KW-0963">Cytoplasm</keyword>
<dbReference type="PROSITE" id="PS00198">
    <property type="entry name" value="4FE4S_FER_1"/>
    <property type="match status" value="2"/>
</dbReference>
<dbReference type="PROSITE" id="PS51379">
    <property type="entry name" value="4FE4S_FER_2"/>
    <property type="match status" value="3"/>
</dbReference>
<feature type="binding site" evidence="6">
    <location>
        <position position="45"/>
    </location>
    <ligand>
        <name>[4Fe-4S] cluster</name>
        <dbReference type="ChEBI" id="CHEBI:49883"/>
        <label>1</label>
    </ligand>
</feature>
<dbReference type="InterPro" id="IPR017900">
    <property type="entry name" value="4Fe4S_Fe_S_CS"/>
</dbReference>
<feature type="binding site" evidence="6">
    <location>
        <position position="74"/>
    </location>
    <ligand>
        <name>[4Fe-4S] cluster</name>
        <dbReference type="ChEBI" id="CHEBI:49883"/>
        <label>2</label>
    </ligand>
</feature>
<feature type="binding site" evidence="6">
    <location>
        <position position="81"/>
    </location>
    <ligand>
        <name>[4Fe-4S] cluster</name>
        <dbReference type="ChEBI" id="CHEBI:49883"/>
        <label>2</label>
    </ligand>
</feature>
<dbReference type="InterPro" id="IPR004496">
    <property type="entry name" value="NapF"/>
</dbReference>
<feature type="domain" description="4Fe-4S ferredoxin-type" evidence="7">
    <location>
        <begin position="60"/>
        <end position="91"/>
    </location>
</feature>
<dbReference type="EMBL" id="CP040449">
    <property type="protein sequence ID" value="QFI54975.1"/>
    <property type="molecule type" value="Genomic_DNA"/>
</dbReference>
<comment type="similarity">
    <text evidence="6">Belongs to the NapF family.</text>
</comment>
<keyword evidence="2 6" id="KW-0479">Metal-binding</keyword>
<dbReference type="GO" id="GO:0046872">
    <property type="term" value="F:metal ion binding"/>
    <property type="evidence" value="ECO:0007669"/>
    <property type="project" value="UniProtKB-KW"/>
</dbReference>
<feature type="domain" description="4Fe-4S ferredoxin-type" evidence="7">
    <location>
        <begin position="134"/>
        <end position="163"/>
    </location>
</feature>
<feature type="binding site" evidence="6">
    <location>
        <position position="146"/>
    </location>
    <ligand>
        <name>[4Fe-4S] cluster</name>
        <dbReference type="ChEBI" id="CHEBI:49883"/>
        <label>3</label>
    </ligand>
</feature>
<comment type="subcellular location">
    <subcellularLocation>
        <location evidence="6">Cytoplasm</location>
    </subcellularLocation>
</comment>
<dbReference type="AlphaFoldDB" id="A0A5J6X062"/>
<keyword evidence="5 6" id="KW-0411">Iron-sulfur</keyword>
<accession>A0A5J6X062</accession>
<dbReference type="Pfam" id="PF13187">
    <property type="entry name" value="Fer4_9"/>
    <property type="match status" value="1"/>
</dbReference>
<dbReference type="InterPro" id="IPR050572">
    <property type="entry name" value="Fe-S_Ferredoxin"/>
</dbReference>
<name>A0A5J6X062_9GAMM</name>
<comment type="subunit">
    <text evidence="6">Interacts with the cytoplasmic NapA precursor.</text>
</comment>
<feature type="binding site" evidence="6">
    <location>
        <position position="71"/>
    </location>
    <ligand>
        <name>[4Fe-4S] cluster</name>
        <dbReference type="ChEBI" id="CHEBI:49883"/>
        <label>2</label>
    </ligand>
</feature>
<dbReference type="RefSeq" id="WP_193000619.1">
    <property type="nucleotide sequence ID" value="NZ_JAMJQI010000009.1"/>
</dbReference>
<evidence type="ECO:0000256" key="6">
    <source>
        <dbReference type="HAMAP-Rule" id="MF_02201"/>
    </source>
</evidence>
<feature type="binding site" evidence="6">
    <location>
        <position position="143"/>
    </location>
    <ligand>
        <name>[4Fe-4S] cluster</name>
        <dbReference type="ChEBI" id="CHEBI:49883"/>
        <label>3</label>
    </ligand>
</feature>
<dbReference type="NCBIfam" id="TIGR00402">
    <property type="entry name" value="napF"/>
    <property type="match status" value="1"/>
</dbReference>
<comment type="cofactor">
    <cofactor evidence="6">
        <name>[4Fe-4S] cluster</name>
        <dbReference type="ChEBI" id="CHEBI:49883"/>
    </cofactor>
</comment>
<feature type="binding site" evidence="6">
    <location>
        <position position="49"/>
    </location>
    <ligand>
        <name>[4Fe-4S] cluster</name>
        <dbReference type="ChEBI" id="CHEBI:49883"/>
        <label>1</label>
    </ligand>
</feature>
<sequence>MSQGVDPTRRALLRGRFRPQAKVLPLPWALPWTQFSAGCTRCDGCIKACPEQIIVRGEGGFPTLDFTRGECTFCGQCVDACNEPLFLPRTLSPWSLKAHIGSGCLAFGKVFCQSCQDACELRAIRFRPVAGGIPTPSIEPADCTGCGACVAGCPTQAITVADPREERP</sequence>
<dbReference type="Pfam" id="PF12838">
    <property type="entry name" value="Fer4_7"/>
    <property type="match status" value="1"/>
</dbReference>
<organism evidence="8 9">
    <name type="scientific">Aeromonas simiae</name>
    <dbReference type="NCBI Taxonomy" id="218936"/>
    <lineage>
        <taxon>Bacteria</taxon>
        <taxon>Pseudomonadati</taxon>
        <taxon>Pseudomonadota</taxon>
        <taxon>Gammaproteobacteria</taxon>
        <taxon>Aeromonadales</taxon>
        <taxon>Aeromonadaceae</taxon>
        <taxon>Aeromonas</taxon>
    </lineage>
</organism>
<dbReference type="HAMAP" id="MF_02201">
    <property type="entry name" value="NapF"/>
    <property type="match status" value="1"/>
</dbReference>
<dbReference type="PANTHER" id="PTHR43687:SF1">
    <property type="entry name" value="FERREDOXIN III"/>
    <property type="match status" value="1"/>
</dbReference>
<gene>
    <name evidence="6 8" type="primary">napF</name>
    <name evidence="8" type="ORF">FE240_09925</name>
</gene>
<evidence type="ECO:0000256" key="4">
    <source>
        <dbReference type="ARBA" id="ARBA00023004"/>
    </source>
</evidence>
<feature type="binding site" evidence="6">
    <location>
        <position position="77"/>
    </location>
    <ligand>
        <name>[4Fe-4S] cluster</name>
        <dbReference type="ChEBI" id="CHEBI:49883"/>
        <label>2</label>
    </ligand>
</feature>
<keyword evidence="4 6" id="KW-0408">Iron</keyword>
<dbReference type="Gene3D" id="3.30.70.20">
    <property type="match status" value="2"/>
</dbReference>
<dbReference type="CDD" id="cd10564">
    <property type="entry name" value="NapF_like"/>
    <property type="match status" value="1"/>
</dbReference>
<protein>
    <recommendedName>
        <fullName evidence="6">Ferredoxin-type protein NapF</fullName>
    </recommendedName>
</protein>
<evidence type="ECO:0000313" key="8">
    <source>
        <dbReference type="EMBL" id="QFI54975.1"/>
    </source>
</evidence>
<feature type="domain" description="4Fe-4S ferredoxin-type" evidence="7">
    <location>
        <begin position="29"/>
        <end position="59"/>
    </location>
</feature>
<feature type="binding site" evidence="6">
    <location>
        <position position="153"/>
    </location>
    <ligand>
        <name>[4Fe-4S] cluster</name>
        <dbReference type="ChEBI" id="CHEBI:49883"/>
        <label>3</label>
    </ligand>
</feature>
<dbReference type="InterPro" id="IPR017896">
    <property type="entry name" value="4Fe4S_Fe-S-bd"/>
</dbReference>
<keyword evidence="9" id="KW-1185">Reference proteome</keyword>
<keyword evidence="3 6" id="KW-0677">Repeat</keyword>
<evidence type="ECO:0000256" key="1">
    <source>
        <dbReference type="ARBA" id="ARBA00022485"/>
    </source>
</evidence>
<feature type="binding site" evidence="6">
    <location>
        <position position="42"/>
    </location>
    <ligand>
        <name>[4Fe-4S] cluster</name>
        <dbReference type="ChEBI" id="CHEBI:49883"/>
        <label>1</label>
    </ligand>
</feature>
<proteinExistence type="inferred from homology"/>
<feature type="binding site" evidence="6">
    <location>
        <position position="149"/>
    </location>
    <ligand>
        <name>[4Fe-4S] cluster</name>
        <dbReference type="ChEBI" id="CHEBI:49883"/>
        <label>3</label>
    </ligand>
</feature>
<feature type="binding site" evidence="6">
    <location>
        <position position="39"/>
    </location>
    <ligand>
        <name>[4Fe-4S] cluster</name>
        <dbReference type="ChEBI" id="CHEBI:49883"/>
        <label>1</label>
    </ligand>
</feature>
<dbReference type="SUPFAM" id="SSF54862">
    <property type="entry name" value="4Fe-4S ferredoxins"/>
    <property type="match status" value="1"/>
</dbReference>
<dbReference type="PANTHER" id="PTHR43687">
    <property type="entry name" value="ADENYLYLSULFATE REDUCTASE, BETA SUBUNIT"/>
    <property type="match status" value="1"/>
</dbReference>
<evidence type="ECO:0000313" key="9">
    <source>
        <dbReference type="Proteomes" id="UP000594034"/>
    </source>
</evidence>
<evidence type="ECO:0000259" key="7">
    <source>
        <dbReference type="PROSITE" id="PS51379"/>
    </source>
</evidence>
<comment type="function">
    <text evidence="6">Could be involved in the maturation of NapA, the catalytic subunit of the periplasmic nitrate reductase, before its export into the periplasm.</text>
</comment>
<evidence type="ECO:0000256" key="5">
    <source>
        <dbReference type="ARBA" id="ARBA00023014"/>
    </source>
</evidence>
<reference evidence="8 9" key="1">
    <citation type="submission" date="2019-05" db="EMBL/GenBank/DDBJ databases">
        <title>OXA-830, a novel chromosomally encoded expanded-spectrum class D beta-lactamase in Aeromonas simiae.</title>
        <authorList>
            <person name="Zhou W."/>
            <person name="Chen Q."/>
        </authorList>
    </citation>
    <scope>NUCLEOTIDE SEQUENCE [LARGE SCALE GENOMIC DNA]</scope>
    <source>
        <strain evidence="8 9">A6</strain>
    </source>
</reference>
<dbReference type="KEGG" id="asim:FE240_09925"/>